<dbReference type="Gene3D" id="2.40.70.10">
    <property type="entry name" value="Acid Proteases"/>
    <property type="match status" value="1"/>
</dbReference>
<dbReference type="SUPFAM" id="SSF56672">
    <property type="entry name" value="DNA/RNA polymerases"/>
    <property type="match status" value="1"/>
</dbReference>
<keyword evidence="3" id="KW-1185">Reference proteome</keyword>
<dbReference type="InterPro" id="IPR032567">
    <property type="entry name" value="RTL1-rel"/>
</dbReference>
<reference evidence="2 3" key="1">
    <citation type="submission" date="2023-09" db="EMBL/GenBank/DDBJ databases">
        <authorList>
            <person name="Wang M."/>
        </authorList>
    </citation>
    <scope>NUCLEOTIDE SEQUENCE [LARGE SCALE GENOMIC DNA]</scope>
    <source>
        <strain evidence="2">GT-2023</strain>
        <tissue evidence="2">Liver</tissue>
    </source>
</reference>
<dbReference type="CDD" id="cd00303">
    <property type="entry name" value="retropepsin_like"/>
    <property type="match status" value="1"/>
</dbReference>
<evidence type="ECO:0008006" key="4">
    <source>
        <dbReference type="Google" id="ProtNLM"/>
    </source>
</evidence>
<sequence>MSSLLSAAGAALPVTLLTNMCHLGNVSTGTHCSSGIAHNHGPARLIWKDIGFSGNPCLFSNLTAKVNAPSPQGRTVPVLWCCGPPYLYLSHLSSSPSICVLIDSGASGNFISSHSLKRFQRPYLPSNNIYQITTIQGKPLGRGLVRHRTPEIQLQIGIFHVEHLSLLVLEEATVDIVLGCPWLILQWTSFCHLHCLKDLPKPTTSASKLTVCSTSVESPQPVKEPSIPPVYRAFQDVFSKIAATRLPPHRPWDSAIDLLPGAKLPEGQIYPLSIPERAAMEEYIQEALHQGFIRPSTSPAASSFFV</sequence>
<evidence type="ECO:0000256" key="1">
    <source>
        <dbReference type="SAM" id="SignalP"/>
    </source>
</evidence>
<dbReference type="Proteomes" id="UP001558613">
    <property type="component" value="Unassembled WGS sequence"/>
</dbReference>
<dbReference type="PANTHER" id="PTHR15503:SF22">
    <property type="entry name" value="TRANSPOSON TY3-I GAG POLYPROTEIN"/>
    <property type="match status" value="1"/>
</dbReference>
<feature type="chain" id="PRO_5045914411" description="Peptidase A2 domain-containing protein" evidence="1">
    <location>
        <begin position="18"/>
        <end position="306"/>
    </location>
</feature>
<evidence type="ECO:0000313" key="3">
    <source>
        <dbReference type="Proteomes" id="UP001558613"/>
    </source>
</evidence>
<evidence type="ECO:0000313" key="2">
    <source>
        <dbReference type="EMBL" id="KAL1261443.1"/>
    </source>
</evidence>
<dbReference type="Gene3D" id="3.10.10.10">
    <property type="entry name" value="HIV Type 1 Reverse Transcriptase, subunit A, domain 1"/>
    <property type="match status" value="1"/>
</dbReference>
<dbReference type="EMBL" id="JAYMGO010000014">
    <property type="protein sequence ID" value="KAL1261443.1"/>
    <property type="molecule type" value="Genomic_DNA"/>
</dbReference>
<comment type="caution">
    <text evidence="2">The sequence shown here is derived from an EMBL/GenBank/DDBJ whole genome shotgun (WGS) entry which is preliminary data.</text>
</comment>
<dbReference type="PANTHER" id="PTHR15503">
    <property type="entry name" value="LDOC1 RELATED"/>
    <property type="match status" value="1"/>
</dbReference>
<dbReference type="InterPro" id="IPR021109">
    <property type="entry name" value="Peptidase_aspartic_dom_sf"/>
</dbReference>
<organism evidence="2 3">
    <name type="scientific">Cirrhinus molitorella</name>
    <name type="common">mud carp</name>
    <dbReference type="NCBI Taxonomy" id="172907"/>
    <lineage>
        <taxon>Eukaryota</taxon>
        <taxon>Metazoa</taxon>
        <taxon>Chordata</taxon>
        <taxon>Craniata</taxon>
        <taxon>Vertebrata</taxon>
        <taxon>Euteleostomi</taxon>
        <taxon>Actinopterygii</taxon>
        <taxon>Neopterygii</taxon>
        <taxon>Teleostei</taxon>
        <taxon>Ostariophysi</taxon>
        <taxon>Cypriniformes</taxon>
        <taxon>Cyprinidae</taxon>
        <taxon>Labeoninae</taxon>
        <taxon>Labeonini</taxon>
        <taxon>Cirrhinus</taxon>
    </lineage>
</organism>
<protein>
    <recommendedName>
        <fullName evidence="4">Peptidase A2 domain-containing protein</fullName>
    </recommendedName>
</protein>
<accession>A0ABR3M8K9</accession>
<keyword evidence="1" id="KW-0732">Signal</keyword>
<name>A0ABR3M8K9_9TELE</name>
<gene>
    <name evidence="2" type="ORF">QQF64_006708</name>
</gene>
<feature type="signal peptide" evidence="1">
    <location>
        <begin position="1"/>
        <end position="17"/>
    </location>
</feature>
<dbReference type="Pfam" id="PF13975">
    <property type="entry name" value="gag-asp_proteas"/>
    <property type="match status" value="1"/>
</dbReference>
<dbReference type="InterPro" id="IPR043502">
    <property type="entry name" value="DNA/RNA_pol_sf"/>
</dbReference>
<proteinExistence type="predicted"/>